<keyword evidence="3" id="KW-1185">Reference proteome</keyword>
<dbReference type="STRING" id="342668.A0A1B8GRQ4"/>
<proteinExistence type="predicted"/>
<evidence type="ECO:0000313" key="2">
    <source>
        <dbReference type="EMBL" id="OBT98507.1"/>
    </source>
</evidence>
<reference evidence="3" key="2">
    <citation type="journal article" date="2018" name="Nat. Commun.">
        <title>Extreme sensitivity to ultraviolet light in the fungal pathogen causing white-nose syndrome of bats.</title>
        <authorList>
            <person name="Palmer J.M."/>
            <person name="Drees K.P."/>
            <person name="Foster J.T."/>
            <person name="Lindner D.L."/>
        </authorList>
    </citation>
    <scope>NUCLEOTIDE SEQUENCE [LARGE SCALE GENOMIC DNA]</scope>
    <source>
        <strain evidence="3">UAMH 10579</strain>
    </source>
</reference>
<organism evidence="2 3">
    <name type="scientific">Pseudogymnoascus verrucosus</name>
    <dbReference type="NCBI Taxonomy" id="342668"/>
    <lineage>
        <taxon>Eukaryota</taxon>
        <taxon>Fungi</taxon>
        <taxon>Dikarya</taxon>
        <taxon>Ascomycota</taxon>
        <taxon>Pezizomycotina</taxon>
        <taxon>Leotiomycetes</taxon>
        <taxon>Thelebolales</taxon>
        <taxon>Thelebolaceae</taxon>
        <taxon>Pseudogymnoascus</taxon>
    </lineage>
</organism>
<sequence length="604" mass="65226">METSVDENDQEEERRRNYEARLVEQGMASEVATGVANGDYELPLLDQPYDPLYPSGEESIIDAYEGIKEVDILADTQHVLRKRQILDTVVPIADAVAIYNEMYFPSTKAQSGPQATSDGKKGCQDDDGQHYIKPRMASSEIYCPPATISPHLPVHITAEQFRDILIDEDFTRKYFTFNDTATIGDWMPPLYDPSLTADKNIANHLIMRALKWPLCMSGFETPETVAAAIEAQTMVDLSRRLFLWAYKAAADVIGEFVMDLIHQALLVPAMVVLRAAVADLKQPDPVPSRKGLATSVAALVLPVRVSLTKTTSALVVVQDQPRQSPSARIGNTSVLKSKPAPIIPSSSKTSRTLAAATSRPEPVVPSSTKDSVKASPLKTNLSTPGTPSSTKADPKKPRPKPSTATPSLPPPSKAPAVASKLETQLGKTSPVDFRAEKSKYLKPGVLSTSKALSVSSKPQRQIGLASTQKLPQKRHLSSSPSSSSSPIPSRSSSPSLPQPHARTVSKGKETQILPRDMVAATAQRSLPSSPAKVKGEPLQSLGAVDSHVALPKTPTNRVDVVGGLKMKFEEVQSSLQKKKAFEMAPSEQIAALDTILTSLIEVLK</sequence>
<dbReference type="GeneID" id="28837057"/>
<dbReference type="Proteomes" id="UP000091956">
    <property type="component" value="Unassembled WGS sequence"/>
</dbReference>
<reference evidence="2 3" key="1">
    <citation type="submission" date="2016-03" db="EMBL/GenBank/DDBJ databases">
        <title>Comparative genomics of Pseudogymnoascus destructans, the fungus causing white-nose syndrome of bats.</title>
        <authorList>
            <person name="Palmer J.M."/>
            <person name="Drees K.P."/>
            <person name="Foster J.T."/>
            <person name="Lindner D.L."/>
        </authorList>
    </citation>
    <scope>NUCLEOTIDE SEQUENCE [LARGE SCALE GENOMIC DNA]</scope>
    <source>
        <strain evidence="2 3">UAMH 10579</strain>
    </source>
</reference>
<feature type="compositionally biased region" description="Low complexity" evidence="1">
    <location>
        <begin position="477"/>
        <end position="499"/>
    </location>
</feature>
<feature type="compositionally biased region" description="Polar residues" evidence="1">
    <location>
        <begin position="377"/>
        <end position="391"/>
    </location>
</feature>
<accession>A0A1B8GRQ4</accession>
<dbReference type="OrthoDB" id="10471797at2759"/>
<feature type="compositionally biased region" description="Polar residues" evidence="1">
    <location>
        <begin position="320"/>
        <end position="335"/>
    </location>
</feature>
<feature type="region of interest" description="Disordered" evidence="1">
    <location>
        <begin position="319"/>
        <end position="537"/>
    </location>
</feature>
<name>A0A1B8GRQ4_9PEZI</name>
<protein>
    <submittedName>
        <fullName evidence="2">Uncharacterized protein</fullName>
    </submittedName>
</protein>
<dbReference type="EMBL" id="KV460216">
    <property type="protein sequence ID" value="OBT98507.1"/>
    <property type="molecule type" value="Genomic_DNA"/>
</dbReference>
<gene>
    <name evidence="2" type="ORF">VE01_03671</name>
</gene>
<dbReference type="AlphaFoldDB" id="A0A1B8GRQ4"/>
<feature type="compositionally biased region" description="Polar residues" evidence="1">
    <location>
        <begin position="446"/>
        <end position="470"/>
    </location>
</feature>
<dbReference type="RefSeq" id="XP_018132240.1">
    <property type="nucleotide sequence ID" value="XM_018273156.2"/>
</dbReference>
<feature type="compositionally biased region" description="Low complexity" evidence="1">
    <location>
        <begin position="336"/>
        <end position="350"/>
    </location>
</feature>
<evidence type="ECO:0000313" key="3">
    <source>
        <dbReference type="Proteomes" id="UP000091956"/>
    </source>
</evidence>
<evidence type="ECO:0000256" key="1">
    <source>
        <dbReference type="SAM" id="MobiDB-lite"/>
    </source>
</evidence>